<comment type="caution">
    <text evidence="5">The sequence shown here is derived from an EMBL/GenBank/DDBJ whole genome shotgun (WGS) entry which is preliminary data.</text>
</comment>
<proteinExistence type="predicted"/>
<dbReference type="SMART" id="SM00382">
    <property type="entry name" value="AAA"/>
    <property type="match status" value="1"/>
</dbReference>
<dbReference type="SUPFAM" id="SSF52540">
    <property type="entry name" value="P-loop containing nucleoside triphosphate hydrolases"/>
    <property type="match status" value="1"/>
</dbReference>
<keyword evidence="2" id="KW-0547">Nucleotide-binding</keyword>
<dbReference type="EMBL" id="JACIJD010000037">
    <property type="protein sequence ID" value="MBB5696326.1"/>
    <property type="molecule type" value="Genomic_DNA"/>
</dbReference>
<dbReference type="SUPFAM" id="SSF50331">
    <property type="entry name" value="MOP-like"/>
    <property type="match status" value="1"/>
</dbReference>
<keyword evidence="3 5" id="KW-0067">ATP-binding</keyword>
<dbReference type="PANTHER" id="PTHR42781">
    <property type="entry name" value="SPERMIDINE/PUTRESCINE IMPORT ATP-BINDING PROTEIN POTA"/>
    <property type="match status" value="1"/>
</dbReference>
<feature type="domain" description="ABC transporter" evidence="4">
    <location>
        <begin position="16"/>
        <end position="246"/>
    </location>
</feature>
<evidence type="ECO:0000256" key="1">
    <source>
        <dbReference type="ARBA" id="ARBA00022448"/>
    </source>
</evidence>
<evidence type="ECO:0000313" key="6">
    <source>
        <dbReference type="Proteomes" id="UP000580654"/>
    </source>
</evidence>
<keyword evidence="6" id="KW-1185">Reference proteome</keyword>
<organism evidence="5 6">
    <name type="scientific">Muricoccus pecuniae</name>
    <dbReference type="NCBI Taxonomy" id="693023"/>
    <lineage>
        <taxon>Bacteria</taxon>
        <taxon>Pseudomonadati</taxon>
        <taxon>Pseudomonadota</taxon>
        <taxon>Alphaproteobacteria</taxon>
        <taxon>Acetobacterales</taxon>
        <taxon>Roseomonadaceae</taxon>
        <taxon>Muricoccus</taxon>
    </lineage>
</organism>
<dbReference type="InterPro" id="IPR003439">
    <property type="entry name" value="ABC_transporter-like_ATP-bd"/>
</dbReference>
<evidence type="ECO:0000313" key="5">
    <source>
        <dbReference type="EMBL" id="MBB5696326.1"/>
    </source>
</evidence>
<dbReference type="InterPro" id="IPR017871">
    <property type="entry name" value="ABC_transporter-like_CS"/>
</dbReference>
<protein>
    <submittedName>
        <fullName evidence="5">Putative spermidine/putrescine transport system ATP-binding protein</fullName>
    </submittedName>
</protein>
<dbReference type="Pfam" id="PF00005">
    <property type="entry name" value="ABC_tran"/>
    <property type="match status" value="1"/>
</dbReference>
<dbReference type="Gene3D" id="3.40.50.300">
    <property type="entry name" value="P-loop containing nucleotide triphosphate hydrolases"/>
    <property type="match status" value="1"/>
</dbReference>
<dbReference type="InterPro" id="IPR003593">
    <property type="entry name" value="AAA+_ATPase"/>
</dbReference>
<dbReference type="InterPro" id="IPR050093">
    <property type="entry name" value="ABC_SmlMolc_Importer"/>
</dbReference>
<dbReference type="Proteomes" id="UP000580654">
    <property type="component" value="Unassembled WGS sequence"/>
</dbReference>
<gene>
    <name evidence="5" type="ORF">FHS87_004397</name>
</gene>
<evidence type="ECO:0000256" key="3">
    <source>
        <dbReference type="ARBA" id="ARBA00022840"/>
    </source>
</evidence>
<dbReference type="RefSeq" id="WP_184521536.1">
    <property type="nucleotide sequence ID" value="NZ_JACIJD010000037.1"/>
</dbReference>
<dbReference type="GO" id="GO:0016887">
    <property type="term" value="F:ATP hydrolysis activity"/>
    <property type="evidence" value="ECO:0007669"/>
    <property type="project" value="InterPro"/>
</dbReference>
<dbReference type="GO" id="GO:0005886">
    <property type="term" value="C:plasma membrane"/>
    <property type="evidence" value="ECO:0007669"/>
    <property type="project" value="UniProtKB-ARBA"/>
</dbReference>
<evidence type="ECO:0000259" key="4">
    <source>
        <dbReference type="PROSITE" id="PS50893"/>
    </source>
</evidence>
<name>A0A840Y855_9PROT</name>
<sequence>MADASPAAAAMRGHQLDIDGVHVRYGSSTAVDGVSLAVKPGEILALLGPSGCGKTTLLRTVAGFIRPNAGRVTVDGRPIDHLPPGKRGVGIVFQSYALFPHMSAAENVAYGLEARRLPKAEIIRKVEAALAAVRMETFGDRRPRNLSGGQQQRVALARALAIEPSILLLDEPFAALDRALRLDLQLEIKRIQRRFGVTAVLVTHDQDEAMSMADRMAVMRAGRVEQVAAPTEVYDRPATPFVAGFVGTTNALHGRVEERDGTGYRVRLDVGATVPVGSPRGFAVGDRVVLCARPEQLALRDAAVADPAAWPARLRLSLPLGPSVVHDLESGATEMKLHEARRGAPPAPGPVRVALAAGARPALFSAGEFA</sequence>
<dbReference type="GO" id="GO:0015847">
    <property type="term" value="P:putrescine transport"/>
    <property type="evidence" value="ECO:0007669"/>
    <property type="project" value="UniProtKB-ARBA"/>
</dbReference>
<dbReference type="GO" id="GO:0032991">
    <property type="term" value="C:protein-containing complex"/>
    <property type="evidence" value="ECO:0007669"/>
    <property type="project" value="UniProtKB-ARBA"/>
</dbReference>
<dbReference type="AlphaFoldDB" id="A0A840Y855"/>
<accession>A0A840Y855</accession>
<dbReference type="InterPro" id="IPR027417">
    <property type="entry name" value="P-loop_NTPase"/>
</dbReference>
<reference evidence="5 6" key="1">
    <citation type="submission" date="2020-08" db="EMBL/GenBank/DDBJ databases">
        <title>Genomic Encyclopedia of Type Strains, Phase IV (KMG-IV): sequencing the most valuable type-strain genomes for metagenomic binning, comparative biology and taxonomic classification.</title>
        <authorList>
            <person name="Goeker M."/>
        </authorList>
    </citation>
    <scope>NUCLEOTIDE SEQUENCE [LARGE SCALE GENOMIC DNA]</scope>
    <source>
        <strain evidence="5 6">DSM 25622</strain>
    </source>
</reference>
<dbReference type="PROSITE" id="PS50893">
    <property type="entry name" value="ABC_TRANSPORTER_2"/>
    <property type="match status" value="1"/>
</dbReference>
<keyword evidence="1" id="KW-0813">Transport</keyword>
<dbReference type="PANTHER" id="PTHR42781:SF4">
    <property type="entry name" value="SPERMIDINE_PUTRESCINE IMPORT ATP-BINDING PROTEIN POTA"/>
    <property type="match status" value="1"/>
</dbReference>
<dbReference type="PROSITE" id="PS00211">
    <property type="entry name" value="ABC_TRANSPORTER_1"/>
    <property type="match status" value="1"/>
</dbReference>
<dbReference type="FunFam" id="3.40.50.300:FF:000133">
    <property type="entry name" value="Spermidine/putrescine import ATP-binding protein PotA"/>
    <property type="match status" value="1"/>
</dbReference>
<dbReference type="Gene3D" id="2.40.50.100">
    <property type="match status" value="1"/>
</dbReference>
<evidence type="ECO:0000256" key="2">
    <source>
        <dbReference type="ARBA" id="ARBA00022741"/>
    </source>
</evidence>
<dbReference type="InterPro" id="IPR008995">
    <property type="entry name" value="Mo/tungstate-bd_C_term_dom"/>
</dbReference>
<dbReference type="GO" id="GO:0005524">
    <property type="term" value="F:ATP binding"/>
    <property type="evidence" value="ECO:0007669"/>
    <property type="project" value="UniProtKB-KW"/>
</dbReference>